<reference evidence="2" key="3">
    <citation type="submission" date="2016-06" db="UniProtKB">
        <authorList>
            <consortium name="WormBaseParasite"/>
        </authorList>
    </citation>
    <scope>IDENTIFICATION</scope>
</reference>
<reference evidence="1" key="2">
    <citation type="submission" date="2014-05" db="EMBL/GenBank/DDBJ databases">
        <title>The genome and life-stage specific transcriptomes of Globodera pallida elucidate key aspects of plant parasitism by a cyst nematode.</title>
        <authorList>
            <person name="Cotton J.A."/>
            <person name="Lilley C.J."/>
            <person name="Jones L.M."/>
            <person name="Kikuchi T."/>
            <person name="Reid A.J."/>
            <person name="Thorpe P."/>
            <person name="Tsai I.J."/>
            <person name="Beasley H."/>
            <person name="Blok V."/>
            <person name="Cock P.J.A."/>
            <person name="Van den Akker S.E."/>
            <person name="Holroyd N."/>
            <person name="Hunt M."/>
            <person name="Mantelin S."/>
            <person name="Naghra H."/>
            <person name="Pain A."/>
            <person name="Palomares-Rius J.E."/>
            <person name="Zarowiecki M."/>
            <person name="Berriman M."/>
            <person name="Jones J.T."/>
            <person name="Urwin P.E."/>
        </authorList>
    </citation>
    <scope>NUCLEOTIDE SEQUENCE [LARGE SCALE GENOMIC DNA]</scope>
    <source>
        <strain evidence="1">Lindley</strain>
    </source>
</reference>
<accession>A0A183CIG4</accession>
<sequence>MLKDYVETFTTEFGIEQNYSLDKLCHFWQIEKFVNYFKGRLEKAKTTKRFENPEKALREKELHNCADLHQILQESEQNADFQPPEWVVKFRAHLSGMHFYALDAMIKADEDKMSLWFQIGRLEGETAFSYFLRLVNVRGVIAEISGAKQRIVHNLLSYDQMRLLELIHPIRLGAGFVDEAAMREYYGMLFCQADHQIADFLEYAILCSQIFAYFVEHNKKGTEALESLWKLFFEVIGEVGIVEQNDAKIVLKKRKDLLAPLNGILHLLKRAKEYKTNGERPKVLLENLAKCFVALYEESGKFRKCFDEQVQIRERFQEIFKRAAADGNEENGRIVPDKFWNIFEGEENAPPLNYTKKNFN</sequence>
<dbReference type="Proteomes" id="UP000050741">
    <property type="component" value="Unassembled WGS sequence"/>
</dbReference>
<reference evidence="1" key="1">
    <citation type="submission" date="2013-12" db="EMBL/GenBank/DDBJ databases">
        <authorList>
            <person name="Aslett M."/>
        </authorList>
    </citation>
    <scope>NUCLEOTIDE SEQUENCE [LARGE SCALE GENOMIC DNA]</scope>
    <source>
        <strain evidence="1">Lindley</strain>
    </source>
</reference>
<proteinExistence type="predicted"/>
<organism evidence="1 2">
    <name type="scientific">Globodera pallida</name>
    <name type="common">Potato cyst nematode worm</name>
    <name type="synonym">Heterodera pallida</name>
    <dbReference type="NCBI Taxonomy" id="36090"/>
    <lineage>
        <taxon>Eukaryota</taxon>
        <taxon>Metazoa</taxon>
        <taxon>Ecdysozoa</taxon>
        <taxon>Nematoda</taxon>
        <taxon>Chromadorea</taxon>
        <taxon>Rhabditida</taxon>
        <taxon>Tylenchina</taxon>
        <taxon>Tylenchomorpha</taxon>
        <taxon>Tylenchoidea</taxon>
        <taxon>Heteroderidae</taxon>
        <taxon>Heteroderinae</taxon>
        <taxon>Globodera</taxon>
    </lineage>
</organism>
<evidence type="ECO:0000313" key="1">
    <source>
        <dbReference type="Proteomes" id="UP000050741"/>
    </source>
</evidence>
<name>A0A183CIG4_GLOPA</name>
<keyword evidence="1" id="KW-1185">Reference proteome</keyword>
<evidence type="ECO:0000313" key="2">
    <source>
        <dbReference type="WBParaSite" id="GPLIN_001267000"/>
    </source>
</evidence>
<dbReference type="WBParaSite" id="GPLIN_001267000">
    <property type="protein sequence ID" value="GPLIN_001267000"/>
    <property type="gene ID" value="GPLIN_001267000"/>
</dbReference>
<dbReference type="AlphaFoldDB" id="A0A183CIG4"/>
<protein>
    <submittedName>
        <fullName evidence="2">Uncharacterized protein</fullName>
    </submittedName>
</protein>